<evidence type="ECO:0000313" key="4">
    <source>
        <dbReference type="Proteomes" id="UP000070344"/>
    </source>
</evidence>
<keyword evidence="4" id="KW-1185">Reference proteome</keyword>
<protein>
    <submittedName>
        <fullName evidence="3">Uncharacterized protein</fullName>
    </submittedName>
</protein>
<keyword evidence="2" id="KW-1133">Transmembrane helix</keyword>
<gene>
    <name evidence="3" type="ORF">AKJ41_04960</name>
</gene>
<dbReference type="Proteomes" id="UP000070344">
    <property type="component" value="Unassembled WGS sequence"/>
</dbReference>
<keyword evidence="2" id="KW-0812">Transmembrane</keyword>
<keyword evidence="2" id="KW-0472">Membrane</keyword>
<dbReference type="EMBL" id="LHXV01000071">
    <property type="protein sequence ID" value="KXA99732.1"/>
    <property type="molecule type" value="Genomic_DNA"/>
</dbReference>
<evidence type="ECO:0000313" key="3">
    <source>
        <dbReference type="EMBL" id="KXA99732.1"/>
    </source>
</evidence>
<name>A0A133UZX4_9EURY</name>
<reference evidence="3 4" key="1">
    <citation type="journal article" date="2016" name="Sci. Rep.">
        <title>Metabolic traits of an uncultured archaeal lineage -MSBL1- from brine pools of the Red Sea.</title>
        <authorList>
            <person name="Mwirichia R."/>
            <person name="Alam I."/>
            <person name="Rashid M."/>
            <person name="Vinu M."/>
            <person name="Ba-Alawi W."/>
            <person name="Anthony Kamau A."/>
            <person name="Kamanda Ngugi D."/>
            <person name="Goker M."/>
            <person name="Klenk H.P."/>
            <person name="Bajic V."/>
            <person name="Stingl U."/>
        </authorList>
    </citation>
    <scope>NUCLEOTIDE SEQUENCE [LARGE SCALE GENOMIC DNA]</scope>
    <source>
        <strain evidence="3">SCGC-AAA259O05</strain>
    </source>
</reference>
<proteinExistence type="predicted"/>
<comment type="caution">
    <text evidence="3">The sequence shown here is derived from an EMBL/GenBank/DDBJ whole genome shotgun (WGS) entry which is preliminary data.</text>
</comment>
<evidence type="ECO:0000256" key="1">
    <source>
        <dbReference type="SAM" id="MobiDB-lite"/>
    </source>
</evidence>
<feature type="transmembrane region" description="Helical" evidence="2">
    <location>
        <begin position="5"/>
        <end position="27"/>
    </location>
</feature>
<organism evidence="3 4">
    <name type="scientific">candidate division MSBL1 archaeon SCGC-AAA259O05</name>
    <dbReference type="NCBI Taxonomy" id="1698271"/>
    <lineage>
        <taxon>Archaea</taxon>
        <taxon>Methanobacteriati</taxon>
        <taxon>Methanobacteriota</taxon>
        <taxon>candidate division MSBL1</taxon>
    </lineage>
</organism>
<accession>A0A133UZX4</accession>
<feature type="compositionally biased region" description="Basic and acidic residues" evidence="1">
    <location>
        <begin position="69"/>
        <end position="86"/>
    </location>
</feature>
<dbReference type="AlphaFoldDB" id="A0A133UZX4"/>
<feature type="region of interest" description="Disordered" evidence="1">
    <location>
        <begin position="69"/>
        <end position="97"/>
    </location>
</feature>
<evidence type="ECO:0000256" key="2">
    <source>
        <dbReference type="SAM" id="Phobius"/>
    </source>
</evidence>
<sequence length="97" mass="11154">MKKHLLYGTSISIIPSVFAAMVVPYISLYSSEFLNLSVDMIGIVLIFSSFINGDEWRFYMILKDKIEDEPSDRDPEVVKEKGEKIENQYGPGLPRHR</sequence>
<feature type="transmembrane region" description="Helical" evidence="2">
    <location>
        <begin position="33"/>
        <end position="53"/>
    </location>
</feature>